<name>A0A0C3B643_PILCF</name>
<evidence type="ECO:0000313" key="2">
    <source>
        <dbReference type="Proteomes" id="UP000054166"/>
    </source>
</evidence>
<proteinExistence type="predicted"/>
<reference evidence="2" key="2">
    <citation type="submission" date="2015-01" db="EMBL/GenBank/DDBJ databases">
        <title>Evolutionary Origins and Diversification of the Mycorrhizal Mutualists.</title>
        <authorList>
            <consortium name="DOE Joint Genome Institute"/>
            <consortium name="Mycorrhizal Genomics Consortium"/>
            <person name="Kohler A."/>
            <person name="Kuo A."/>
            <person name="Nagy L.G."/>
            <person name="Floudas D."/>
            <person name="Copeland A."/>
            <person name="Barry K.W."/>
            <person name="Cichocki N."/>
            <person name="Veneault-Fourrey C."/>
            <person name="LaButti K."/>
            <person name="Lindquist E.A."/>
            <person name="Lipzen A."/>
            <person name="Lundell T."/>
            <person name="Morin E."/>
            <person name="Murat C."/>
            <person name="Riley R."/>
            <person name="Ohm R."/>
            <person name="Sun H."/>
            <person name="Tunlid A."/>
            <person name="Henrissat B."/>
            <person name="Grigoriev I.V."/>
            <person name="Hibbett D.S."/>
            <person name="Martin F."/>
        </authorList>
    </citation>
    <scope>NUCLEOTIDE SEQUENCE [LARGE SCALE GENOMIC DNA]</scope>
    <source>
        <strain evidence="2">F 1598</strain>
    </source>
</reference>
<keyword evidence="2" id="KW-1185">Reference proteome</keyword>
<dbReference type="InParanoid" id="A0A0C3B643"/>
<evidence type="ECO:0000313" key="1">
    <source>
        <dbReference type="EMBL" id="KIM81703.1"/>
    </source>
</evidence>
<sequence>MCHSAHVRLTLSQEHIALILYKLRNANERYTRIAEMIRASMKPRLFSPYRIRAAWLGLHIDIGAAIALSDAQVSKIPLPILDTTTPTPAEPKIVIRIPPSILTTAPTPMSSADVKRVDKIYSPIPPIRIPARGPLVHLEGIDWGVPGAPLLRPRELPEISPANYCGYPSPMSLDSDPSTPEDHYTVSVRIKLPAKRKIQDMEAEDTLSHKHHLRKRWAQTMSACRVTPGAVRKPHVYF</sequence>
<reference evidence="1 2" key="1">
    <citation type="submission" date="2014-04" db="EMBL/GenBank/DDBJ databases">
        <authorList>
            <consortium name="DOE Joint Genome Institute"/>
            <person name="Kuo A."/>
            <person name="Tarkka M."/>
            <person name="Buscot F."/>
            <person name="Kohler A."/>
            <person name="Nagy L.G."/>
            <person name="Floudas D."/>
            <person name="Copeland A."/>
            <person name="Barry K.W."/>
            <person name="Cichocki N."/>
            <person name="Veneault-Fourrey C."/>
            <person name="LaButti K."/>
            <person name="Lindquist E.A."/>
            <person name="Lipzen A."/>
            <person name="Lundell T."/>
            <person name="Morin E."/>
            <person name="Murat C."/>
            <person name="Sun H."/>
            <person name="Tunlid A."/>
            <person name="Henrissat B."/>
            <person name="Grigoriev I.V."/>
            <person name="Hibbett D.S."/>
            <person name="Martin F."/>
            <person name="Nordberg H.P."/>
            <person name="Cantor M.N."/>
            <person name="Hua S.X."/>
        </authorList>
    </citation>
    <scope>NUCLEOTIDE SEQUENCE [LARGE SCALE GENOMIC DNA]</scope>
    <source>
        <strain evidence="1 2">F 1598</strain>
    </source>
</reference>
<protein>
    <submittedName>
        <fullName evidence="1">Uncharacterized protein</fullName>
    </submittedName>
</protein>
<dbReference type="EMBL" id="KN832997">
    <property type="protein sequence ID" value="KIM81703.1"/>
    <property type="molecule type" value="Genomic_DNA"/>
</dbReference>
<dbReference type="OrthoDB" id="3034033at2759"/>
<accession>A0A0C3B643</accession>
<dbReference type="HOGENOM" id="CLU_1166228_0_0_1"/>
<organism evidence="1 2">
    <name type="scientific">Piloderma croceum (strain F 1598)</name>
    <dbReference type="NCBI Taxonomy" id="765440"/>
    <lineage>
        <taxon>Eukaryota</taxon>
        <taxon>Fungi</taxon>
        <taxon>Dikarya</taxon>
        <taxon>Basidiomycota</taxon>
        <taxon>Agaricomycotina</taxon>
        <taxon>Agaricomycetes</taxon>
        <taxon>Agaricomycetidae</taxon>
        <taxon>Atheliales</taxon>
        <taxon>Atheliaceae</taxon>
        <taxon>Piloderma</taxon>
    </lineage>
</organism>
<dbReference type="Proteomes" id="UP000054166">
    <property type="component" value="Unassembled WGS sequence"/>
</dbReference>
<dbReference type="AlphaFoldDB" id="A0A0C3B643"/>
<gene>
    <name evidence="1" type="ORF">PILCRDRAFT_821047</name>
</gene>